<protein>
    <submittedName>
        <fullName evidence="1">Uncharacterized protein</fullName>
    </submittedName>
</protein>
<dbReference type="RefSeq" id="WP_211290307.1">
    <property type="nucleotide sequence ID" value="NZ_MSCL01000001.1"/>
</dbReference>
<sequence>YLLKLKIMTRFIVKTIFFLLFTTSLIAQKKENRHRAFYIDNFNSILGSYNSETELLKYCKDHNFNALIIYDLNKVNKSTPLADKNTNKVLANFISRAKKEFGIVEVGASGENGSFFINVIHKYNQSRNSSYEKFDVYNLEYEYWKENDSAPKGYYCEEYLKPNGIPCTREGTFAYFMESLNIMKLLASESKHKIKTEAYVGTFKENETEKLIKYVDRLLIHAYVQSPQSAYHFVKKRLNYLASINAKTNVSILFSAENKFMGKYFEKNLPETAEAEFIKEMEKNDPEISKKLSCNGFIYYTYSYFKKSHSYYSYLKSQKGTNIDD</sequence>
<gene>
    <name evidence="1" type="ORF">BTO13_05045</name>
</gene>
<comment type="caution">
    <text evidence="1">The sequence shown here is derived from an EMBL/GenBank/DDBJ whole genome shotgun (WGS) entry which is preliminary data.</text>
</comment>
<accession>A0A2S7WAJ8</accession>
<reference evidence="1 2" key="1">
    <citation type="submission" date="2016-12" db="EMBL/GenBank/DDBJ databases">
        <title>Trade-off between light-utilization and light-protection in marine flavobacteria.</title>
        <authorList>
            <person name="Kumagai Y."/>
            <person name="Yoshizawa S."/>
            <person name="Kogure K."/>
            <person name="Iwasaki W."/>
        </authorList>
    </citation>
    <scope>NUCLEOTIDE SEQUENCE [LARGE SCALE GENOMIC DNA]</scope>
    <source>
        <strain evidence="1 2">KCTC 22729</strain>
    </source>
</reference>
<name>A0A2S7WAJ8_9FLAO</name>
<dbReference type="EMBL" id="MSCL01000001">
    <property type="protein sequence ID" value="PQJ74660.1"/>
    <property type="molecule type" value="Genomic_DNA"/>
</dbReference>
<proteinExistence type="predicted"/>
<keyword evidence="2" id="KW-1185">Reference proteome</keyword>
<evidence type="ECO:0000313" key="1">
    <source>
        <dbReference type="EMBL" id="PQJ74660.1"/>
    </source>
</evidence>
<dbReference type="Proteomes" id="UP000237608">
    <property type="component" value="Unassembled WGS sequence"/>
</dbReference>
<feature type="non-terminal residue" evidence="1">
    <location>
        <position position="1"/>
    </location>
</feature>
<dbReference type="AlphaFoldDB" id="A0A2S7WAJ8"/>
<evidence type="ECO:0000313" key="2">
    <source>
        <dbReference type="Proteomes" id="UP000237608"/>
    </source>
</evidence>
<organism evidence="1 2">
    <name type="scientific">Polaribacter gangjinensis</name>
    <dbReference type="NCBI Taxonomy" id="574710"/>
    <lineage>
        <taxon>Bacteria</taxon>
        <taxon>Pseudomonadati</taxon>
        <taxon>Bacteroidota</taxon>
        <taxon>Flavobacteriia</taxon>
        <taxon>Flavobacteriales</taxon>
        <taxon>Flavobacteriaceae</taxon>
    </lineage>
</organism>